<dbReference type="InterPro" id="IPR036179">
    <property type="entry name" value="Ig-like_dom_sf"/>
</dbReference>
<feature type="domain" description="Ig-like" evidence="1">
    <location>
        <begin position="1"/>
        <end position="35"/>
    </location>
</feature>
<dbReference type="InterPro" id="IPR013783">
    <property type="entry name" value="Ig-like_fold"/>
</dbReference>
<sequence>MFGYCSHIIVNVSDPVTLECRVSGEPRPRISWLKDYHVLDIDQLKSYIRRDPGQTQQVKRGLLPMQRPQRIRHCHKSQRQLDDRISERALSRHAQESTGQVGHSGQVIRVKGLGFHVVMIMNLNT</sequence>
<evidence type="ECO:0000313" key="2">
    <source>
        <dbReference type="EMBL" id="RNA22454.1"/>
    </source>
</evidence>
<reference evidence="2 3" key="1">
    <citation type="journal article" date="2018" name="Sci. Rep.">
        <title>Genomic signatures of local adaptation to the degree of environmental predictability in rotifers.</title>
        <authorList>
            <person name="Franch-Gras L."/>
            <person name="Hahn C."/>
            <person name="Garcia-Roger E.M."/>
            <person name="Carmona M.J."/>
            <person name="Serra M."/>
            <person name="Gomez A."/>
        </authorList>
    </citation>
    <scope>NUCLEOTIDE SEQUENCE [LARGE SCALE GENOMIC DNA]</scope>
    <source>
        <strain evidence="2">HYR1</strain>
    </source>
</reference>
<protein>
    <recommendedName>
        <fullName evidence="1">Ig-like domain-containing protein</fullName>
    </recommendedName>
</protein>
<dbReference type="EMBL" id="REGN01003450">
    <property type="protein sequence ID" value="RNA22454.1"/>
    <property type="molecule type" value="Genomic_DNA"/>
</dbReference>
<dbReference type="AlphaFoldDB" id="A0A3M7RG71"/>
<dbReference type="Gene3D" id="2.60.40.10">
    <property type="entry name" value="Immunoglobulins"/>
    <property type="match status" value="1"/>
</dbReference>
<dbReference type="SUPFAM" id="SSF48726">
    <property type="entry name" value="Immunoglobulin"/>
    <property type="match status" value="1"/>
</dbReference>
<accession>A0A3M7RG71</accession>
<dbReference type="Proteomes" id="UP000276133">
    <property type="component" value="Unassembled WGS sequence"/>
</dbReference>
<evidence type="ECO:0000259" key="1">
    <source>
        <dbReference type="PROSITE" id="PS50835"/>
    </source>
</evidence>
<dbReference type="PROSITE" id="PS50835">
    <property type="entry name" value="IG_LIKE"/>
    <property type="match status" value="1"/>
</dbReference>
<organism evidence="2 3">
    <name type="scientific">Brachionus plicatilis</name>
    <name type="common">Marine rotifer</name>
    <name type="synonym">Brachionus muelleri</name>
    <dbReference type="NCBI Taxonomy" id="10195"/>
    <lineage>
        <taxon>Eukaryota</taxon>
        <taxon>Metazoa</taxon>
        <taxon>Spiralia</taxon>
        <taxon>Gnathifera</taxon>
        <taxon>Rotifera</taxon>
        <taxon>Eurotatoria</taxon>
        <taxon>Monogononta</taxon>
        <taxon>Pseudotrocha</taxon>
        <taxon>Ploima</taxon>
        <taxon>Brachionidae</taxon>
        <taxon>Brachionus</taxon>
    </lineage>
</organism>
<keyword evidence="3" id="KW-1185">Reference proteome</keyword>
<evidence type="ECO:0000313" key="3">
    <source>
        <dbReference type="Proteomes" id="UP000276133"/>
    </source>
</evidence>
<comment type="caution">
    <text evidence="2">The sequence shown here is derived from an EMBL/GenBank/DDBJ whole genome shotgun (WGS) entry which is preliminary data.</text>
</comment>
<dbReference type="InterPro" id="IPR007110">
    <property type="entry name" value="Ig-like_dom"/>
</dbReference>
<gene>
    <name evidence="2" type="ORF">BpHYR1_016030</name>
</gene>
<dbReference type="OrthoDB" id="428111at2759"/>
<name>A0A3M7RG71_BRAPC</name>
<dbReference type="Pfam" id="PF13927">
    <property type="entry name" value="Ig_3"/>
    <property type="match status" value="1"/>
</dbReference>
<proteinExistence type="predicted"/>